<feature type="compositionally biased region" description="Basic and acidic residues" evidence="2">
    <location>
        <begin position="388"/>
        <end position="397"/>
    </location>
</feature>
<dbReference type="OrthoDB" id="288987at2759"/>
<evidence type="ECO:0000256" key="1">
    <source>
        <dbReference type="ARBA" id="ARBA00022801"/>
    </source>
</evidence>
<protein>
    <recommendedName>
        <fullName evidence="3">UFSP1/2/DUB catalytic domain-containing protein</fullName>
    </recommendedName>
</protein>
<feature type="region of interest" description="Disordered" evidence="2">
    <location>
        <begin position="65"/>
        <end position="88"/>
    </location>
</feature>
<dbReference type="InterPro" id="IPR012462">
    <property type="entry name" value="UFSP1/2_DUB_cat"/>
</dbReference>
<organism evidence="4 5">
    <name type="scientific">Phellinidium pouzarii</name>
    <dbReference type="NCBI Taxonomy" id="167371"/>
    <lineage>
        <taxon>Eukaryota</taxon>
        <taxon>Fungi</taxon>
        <taxon>Dikarya</taxon>
        <taxon>Basidiomycota</taxon>
        <taxon>Agaricomycotina</taxon>
        <taxon>Agaricomycetes</taxon>
        <taxon>Hymenochaetales</taxon>
        <taxon>Hymenochaetaceae</taxon>
        <taxon>Phellinidium</taxon>
    </lineage>
</organism>
<keyword evidence="5" id="KW-1185">Reference proteome</keyword>
<evidence type="ECO:0000256" key="2">
    <source>
        <dbReference type="SAM" id="MobiDB-lite"/>
    </source>
</evidence>
<dbReference type="Gene3D" id="3.90.70.130">
    <property type="match status" value="1"/>
</dbReference>
<evidence type="ECO:0000313" key="4">
    <source>
        <dbReference type="EMBL" id="THH10282.1"/>
    </source>
</evidence>
<dbReference type="EMBL" id="SGPK01000040">
    <property type="protein sequence ID" value="THH10282.1"/>
    <property type="molecule type" value="Genomic_DNA"/>
</dbReference>
<dbReference type="Proteomes" id="UP000308199">
    <property type="component" value="Unassembled WGS sequence"/>
</dbReference>
<dbReference type="AlphaFoldDB" id="A0A4S4LEI5"/>
<proteinExistence type="predicted"/>
<keyword evidence="1" id="KW-0378">Hydrolase</keyword>
<reference evidence="4 5" key="1">
    <citation type="submission" date="2019-02" db="EMBL/GenBank/DDBJ databases">
        <title>Genome sequencing of the rare red list fungi Phellinidium pouzarii.</title>
        <authorList>
            <person name="Buettner E."/>
            <person name="Kellner H."/>
        </authorList>
    </citation>
    <scope>NUCLEOTIDE SEQUENCE [LARGE SCALE GENOMIC DNA]</scope>
    <source>
        <strain evidence="4 5">DSM 108285</strain>
    </source>
</reference>
<sequence>MDNINGSSDNKHLRGNVFCQICDVLLTRESPAGRQAHYEQHFDDLPEVPQAGPSNVMDFSEDKHSNIASTKPGLSGQEKEKATLPSPDKQNIFWIQSQDTPPPKNFTPVLKQALLKSHARGQTVRAAFCYEGMVHVATEMWDMGWGCGYRNFLMACTALIDQQVQPMYFSVLDQPIPPGVRNLQRWIEDAWKAGFDEEGASDLNSKLINTRKWIGTAELYVAFLSRGIPSRLVDFPRVASSADAVLQWVERYFTSPFQHNAQAMRARVKATVDEALRGASPVVVTDRMPLVLQHAGHSRTIVGYERLKNGTINLLCFDPSRRPSSQIREAAIAHYSRTRTHPTSTTPSQKRKRGISPFKILSHVLSSRNHRNSLSSSPTSDNNKKRRSKEEDDLHDTKRVRGDLRVSDADKDVIIIQDDDDSAVDDAPPSSSIHKHLDKFDYMKALEFFRLKPKKVGRNDRYQILYFPLEDLLSEQERWERRVVTSEVIQ</sequence>
<feature type="domain" description="UFSP1/2/DUB catalytic" evidence="3">
    <location>
        <begin position="128"/>
        <end position="329"/>
    </location>
</feature>
<evidence type="ECO:0000313" key="5">
    <source>
        <dbReference type="Proteomes" id="UP000308199"/>
    </source>
</evidence>
<gene>
    <name evidence="4" type="ORF">EW145_g1427</name>
</gene>
<comment type="caution">
    <text evidence="4">The sequence shown here is derived from an EMBL/GenBank/DDBJ whole genome shotgun (WGS) entry which is preliminary data.</text>
</comment>
<feature type="region of interest" description="Disordered" evidence="2">
    <location>
        <begin position="333"/>
        <end position="397"/>
    </location>
</feature>
<dbReference type="Pfam" id="PF07910">
    <property type="entry name" value="Peptidase_C78"/>
    <property type="match status" value="1"/>
</dbReference>
<name>A0A4S4LEI5_9AGAM</name>
<accession>A0A4S4LEI5</accession>
<evidence type="ECO:0000259" key="3">
    <source>
        <dbReference type="Pfam" id="PF07910"/>
    </source>
</evidence>
<dbReference type="GO" id="GO:0016787">
    <property type="term" value="F:hydrolase activity"/>
    <property type="evidence" value="ECO:0007669"/>
    <property type="project" value="UniProtKB-KW"/>
</dbReference>